<proteinExistence type="predicted"/>
<feature type="region of interest" description="Disordered" evidence="1">
    <location>
        <begin position="1"/>
        <end position="32"/>
    </location>
</feature>
<organism evidence="4 5">
    <name type="scientific">Dendrobium catenatum</name>
    <dbReference type="NCBI Taxonomy" id="906689"/>
    <lineage>
        <taxon>Eukaryota</taxon>
        <taxon>Viridiplantae</taxon>
        <taxon>Streptophyta</taxon>
        <taxon>Embryophyta</taxon>
        <taxon>Tracheophyta</taxon>
        <taxon>Spermatophyta</taxon>
        <taxon>Magnoliopsida</taxon>
        <taxon>Liliopsida</taxon>
        <taxon>Asparagales</taxon>
        <taxon>Orchidaceae</taxon>
        <taxon>Epidendroideae</taxon>
        <taxon>Malaxideae</taxon>
        <taxon>Dendrobiinae</taxon>
        <taxon>Dendrobium</taxon>
    </lineage>
</organism>
<feature type="transmembrane region" description="Helical" evidence="2">
    <location>
        <begin position="40"/>
        <end position="60"/>
    </location>
</feature>
<dbReference type="InterPro" id="IPR036779">
    <property type="entry name" value="LysM_dom_sf"/>
</dbReference>
<accession>A0A2I0W2D6</accession>
<dbReference type="Proteomes" id="UP000233837">
    <property type="component" value="Unassembled WGS sequence"/>
</dbReference>
<dbReference type="Pfam" id="PF12937">
    <property type="entry name" value="F-box-like"/>
    <property type="match status" value="1"/>
</dbReference>
<dbReference type="Pfam" id="PF12697">
    <property type="entry name" value="Abhydrolase_6"/>
    <property type="match status" value="1"/>
</dbReference>
<dbReference type="EMBL" id="KZ502994">
    <property type="protein sequence ID" value="PKU69823.1"/>
    <property type="molecule type" value="Genomic_DNA"/>
</dbReference>
<protein>
    <submittedName>
        <fullName evidence="4">Protein AUXIN RESPONSE 4</fullName>
    </submittedName>
</protein>
<dbReference type="InterPro" id="IPR045030">
    <property type="entry name" value="LYSM1-4"/>
</dbReference>
<dbReference type="CDD" id="cd00118">
    <property type="entry name" value="LysM"/>
    <property type="match status" value="1"/>
</dbReference>
<dbReference type="InterPro" id="IPR036047">
    <property type="entry name" value="F-box-like_dom_sf"/>
</dbReference>
<dbReference type="InterPro" id="IPR018392">
    <property type="entry name" value="LysM"/>
</dbReference>
<dbReference type="Gene3D" id="1.20.1280.50">
    <property type="match status" value="1"/>
</dbReference>
<feature type="domain" description="LysM" evidence="3">
    <location>
        <begin position="576"/>
        <end position="620"/>
    </location>
</feature>
<feature type="compositionally biased region" description="Low complexity" evidence="1">
    <location>
        <begin position="18"/>
        <end position="32"/>
    </location>
</feature>
<feature type="compositionally biased region" description="Basic and acidic residues" evidence="1">
    <location>
        <begin position="1"/>
        <end position="11"/>
    </location>
</feature>
<keyword evidence="5" id="KW-1185">Reference proteome</keyword>
<sequence length="715" mass="78505">MAETAKKREDSENAPLLPGESSKASSASEPSSSGGPATAFAFWFYFTVAVSLVTVLFISLPRIERTDDVSWFLTLPDGLRSHYSTGKFIKVNPAGGGEQMQVFAVELGKKDAETVLLVHGLGCSSYSFRRVLRSLAAVGLRAVAVDMPGSGFSDEISLVNNAKWGGPFGCICSVFGEIKEKGIFWGFDQLIETGEIQESPTRVSSSEELEYGPAEMGLILGQVINSMSLAPVHLVLHDSALIAGTNWVSANAGLVSSLTLIDASPKSAAFPSPLLRLPVLGHLLLGSKTVFAGLLRLCCARSVDAVDAEAYRLVLKRKNRSISVLAAWRALNHSLDVGEWANSEELKGLPIQVLWSNSLSDQWIDEGRRVTASIPHAKFTFHFGGRWPQEDAAEDISGMIAEFVSSIPKSIKRIEGDTVPDHMQKMFEEASHQDRHHHHHHHHGHDQDYGLGYMEMYGLGHGCALNGSCELRVHIDTRPHYIFSAETLASAAAVVSPMNAYFSDLGASDLLRSILELLSPADLARAACVCRLWRELASDRELVELAFRKPWKVQRVLGSPSSTGFWRYTGLDRFAISHCLVRGDTVAGLAVKYSVQVIEIKRLNNMMSEHGIHSRERLLIPISDPELLHNSTCFIELDDHAKREVAVLYLEGNPNGISVLPAQRGSRKLIDSLKRSLQVDDGTAAYYLSISNGDPRNAIRRFAEDLRWEQQGGRN</sequence>
<evidence type="ECO:0000256" key="1">
    <source>
        <dbReference type="SAM" id="MobiDB-lite"/>
    </source>
</evidence>
<dbReference type="SUPFAM" id="SSF81383">
    <property type="entry name" value="F-box domain"/>
    <property type="match status" value="1"/>
</dbReference>
<gene>
    <name evidence="4" type="primary">AXR4</name>
    <name evidence="4" type="ORF">MA16_Dca025014</name>
</gene>
<dbReference type="Gene3D" id="3.40.50.1820">
    <property type="entry name" value="alpha/beta hydrolase"/>
    <property type="match status" value="1"/>
</dbReference>
<evidence type="ECO:0000313" key="5">
    <source>
        <dbReference type="Proteomes" id="UP000233837"/>
    </source>
</evidence>
<dbReference type="Gene3D" id="3.10.350.10">
    <property type="entry name" value="LysM domain"/>
    <property type="match status" value="1"/>
</dbReference>
<reference evidence="4 5" key="2">
    <citation type="journal article" date="2017" name="Nature">
        <title>The Apostasia genome and the evolution of orchids.</title>
        <authorList>
            <person name="Zhang G.Q."/>
            <person name="Liu K.W."/>
            <person name="Li Z."/>
            <person name="Lohaus R."/>
            <person name="Hsiao Y.Y."/>
            <person name="Niu S.C."/>
            <person name="Wang J.Y."/>
            <person name="Lin Y.C."/>
            <person name="Xu Q."/>
            <person name="Chen L.J."/>
            <person name="Yoshida K."/>
            <person name="Fujiwara S."/>
            <person name="Wang Z.W."/>
            <person name="Zhang Y.Q."/>
            <person name="Mitsuda N."/>
            <person name="Wang M."/>
            <person name="Liu G.H."/>
            <person name="Pecoraro L."/>
            <person name="Huang H.X."/>
            <person name="Xiao X.J."/>
            <person name="Lin M."/>
            <person name="Wu X.Y."/>
            <person name="Wu W.L."/>
            <person name="Chen Y.Y."/>
            <person name="Chang S.B."/>
            <person name="Sakamoto S."/>
            <person name="Ohme-Takagi M."/>
            <person name="Yagi M."/>
            <person name="Zeng S.J."/>
            <person name="Shen C.Y."/>
            <person name="Yeh C.M."/>
            <person name="Luo Y.B."/>
            <person name="Tsai W.C."/>
            <person name="Van de Peer Y."/>
            <person name="Liu Z.J."/>
        </authorList>
    </citation>
    <scope>NUCLEOTIDE SEQUENCE [LARGE SCALE GENOMIC DNA]</scope>
    <source>
        <tissue evidence="4">The whole plant</tissue>
    </source>
</reference>
<keyword evidence="2" id="KW-1133">Transmembrane helix</keyword>
<dbReference type="SUPFAM" id="SSF53474">
    <property type="entry name" value="alpha/beta-Hydrolases"/>
    <property type="match status" value="1"/>
</dbReference>
<reference evidence="4 5" key="1">
    <citation type="journal article" date="2016" name="Sci. Rep.">
        <title>The Dendrobium catenatum Lindl. genome sequence provides insights into polysaccharide synthase, floral development and adaptive evolution.</title>
        <authorList>
            <person name="Zhang G.Q."/>
            <person name="Xu Q."/>
            <person name="Bian C."/>
            <person name="Tsai W.C."/>
            <person name="Yeh C.M."/>
            <person name="Liu K.W."/>
            <person name="Yoshida K."/>
            <person name="Zhang L.S."/>
            <person name="Chang S.B."/>
            <person name="Chen F."/>
            <person name="Shi Y."/>
            <person name="Su Y.Y."/>
            <person name="Zhang Y.Q."/>
            <person name="Chen L.J."/>
            <person name="Yin Y."/>
            <person name="Lin M."/>
            <person name="Huang H."/>
            <person name="Deng H."/>
            <person name="Wang Z.W."/>
            <person name="Zhu S.L."/>
            <person name="Zhao X."/>
            <person name="Deng C."/>
            <person name="Niu S.C."/>
            <person name="Huang J."/>
            <person name="Wang M."/>
            <person name="Liu G.H."/>
            <person name="Yang H.J."/>
            <person name="Xiao X.J."/>
            <person name="Hsiao Y.Y."/>
            <person name="Wu W.L."/>
            <person name="Chen Y.Y."/>
            <person name="Mitsuda N."/>
            <person name="Ohme-Takagi M."/>
            <person name="Luo Y.B."/>
            <person name="Van de Peer Y."/>
            <person name="Liu Z.J."/>
        </authorList>
    </citation>
    <scope>NUCLEOTIDE SEQUENCE [LARGE SCALE GENOMIC DNA]</scope>
    <source>
        <tissue evidence="4">The whole plant</tissue>
    </source>
</reference>
<evidence type="ECO:0000313" key="4">
    <source>
        <dbReference type="EMBL" id="PKU69823.1"/>
    </source>
</evidence>
<dbReference type="InterPro" id="IPR000073">
    <property type="entry name" value="AB_hydrolase_1"/>
</dbReference>
<evidence type="ECO:0000256" key="2">
    <source>
        <dbReference type="SAM" id="Phobius"/>
    </source>
</evidence>
<dbReference type="PANTHER" id="PTHR20932:SF8">
    <property type="entry name" value="LD22649P"/>
    <property type="match status" value="1"/>
</dbReference>
<name>A0A2I0W2D6_9ASPA</name>
<keyword evidence="2" id="KW-0472">Membrane</keyword>
<dbReference type="AlphaFoldDB" id="A0A2I0W2D6"/>
<dbReference type="PROSITE" id="PS51782">
    <property type="entry name" value="LYSM"/>
    <property type="match status" value="1"/>
</dbReference>
<dbReference type="PANTHER" id="PTHR20932">
    <property type="entry name" value="LYSM AND PUTATIVE PEPTIDOGLYCAN-BINDING DOMAIN-CONTAINING PROTEIN"/>
    <property type="match status" value="1"/>
</dbReference>
<dbReference type="InterPro" id="IPR029058">
    <property type="entry name" value="AB_hydrolase_fold"/>
</dbReference>
<dbReference type="InterPro" id="IPR001810">
    <property type="entry name" value="F-box_dom"/>
</dbReference>
<evidence type="ECO:0000259" key="3">
    <source>
        <dbReference type="PROSITE" id="PS51782"/>
    </source>
</evidence>
<keyword evidence="2" id="KW-0812">Transmembrane</keyword>